<feature type="transmembrane region" description="Helical" evidence="6">
    <location>
        <begin position="78"/>
        <end position="98"/>
    </location>
</feature>
<feature type="transmembrane region" description="Helical" evidence="6">
    <location>
        <begin position="194"/>
        <end position="216"/>
    </location>
</feature>
<evidence type="ECO:0000256" key="5">
    <source>
        <dbReference type="ARBA" id="ARBA00023136"/>
    </source>
</evidence>
<dbReference type="EMBL" id="JADIKF010000040">
    <property type="protein sequence ID" value="MBM7131507.1"/>
    <property type="molecule type" value="Genomic_DNA"/>
</dbReference>
<feature type="transmembrane region" description="Helical" evidence="6">
    <location>
        <begin position="157"/>
        <end position="173"/>
    </location>
</feature>
<evidence type="ECO:0000313" key="8">
    <source>
        <dbReference type="EMBL" id="MBM7131507.1"/>
    </source>
</evidence>
<keyword evidence="4 6" id="KW-1133">Transmembrane helix</keyword>
<evidence type="ECO:0000256" key="1">
    <source>
        <dbReference type="ARBA" id="ARBA00004651"/>
    </source>
</evidence>
<reference evidence="8" key="1">
    <citation type="submission" date="2020-10" db="EMBL/GenBank/DDBJ databases">
        <title>Phylogeny of dyella-like bacteria.</title>
        <authorList>
            <person name="Fu J."/>
        </authorList>
    </citation>
    <scope>NUCLEOTIDE SEQUENCE</scope>
    <source>
        <strain evidence="8">DHON07</strain>
    </source>
</reference>
<keyword evidence="5 6" id="KW-0472">Membrane</keyword>
<comment type="subcellular location">
    <subcellularLocation>
        <location evidence="1">Cell membrane</location>
        <topology evidence="1">Multi-pass membrane protein</topology>
    </subcellularLocation>
</comment>
<dbReference type="Pfam" id="PF05231">
    <property type="entry name" value="MASE1"/>
    <property type="match status" value="1"/>
</dbReference>
<dbReference type="Proteomes" id="UP001430193">
    <property type="component" value="Unassembled WGS sequence"/>
</dbReference>
<feature type="transmembrane region" description="Helical" evidence="6">
    <location>
        <begin position="14"/>
        <end position="31"/>
    </location>
</feature>
<feature type="transmembrane region" description="Helical" evidence="6">
    <location>
        <begin position="246"/>
        <end position="264"/>
    </location>
</feature>
<evidence type="ECO:0000313" key="9">
    <source>
        <dbReference type="Proteomes" id="UP001430193"/>
    </source>
</evidence>
<name>A0ABS2KK17_9GAMM</name>
<evidence type="ECO:0000259" key="7">
    <source>
        <dbReference type="Pfam" id="PF05231"/>
    </source>
</evidence>
<organism evidence="8 9">
    <name type="scientific">Dyella mobilis</name>
    <dbReference type="NCBI Taxonomy" id="1849582"/>
    <lineage>
        <taxon>Bacteria</taxon>
        <taxon>Pseudomonadati</taxon>
        <taxon>Pseudomonadota</taxon>
        <taxon>Gammaproteobacteria</taxon>
        <taxon>Lysobacterales</taxon>
        <taxon>Rhodanobacteraceae</taxon>
        <taxon>Dyella</taxon>
    </lineage>
</organism>
<feature type="transmembrane region" description="Helical" evidence="6">
    <location>
        <begin position="222"/>
        <end position="239"/>
    </location>
</feature>
<gene>
    <name evidence="8" type="ORF">ISS99_18445</name>
</gene>
<dbReference type="InterPro" id="IPR007895">
    <property type="entry name" value="MASE1"/>
</dbReference>
<evidence type="ECO:0000256" key="4">
    <source>
        <dbReference type="ARBA" id="ARBA00022989"/>
    </source>
</evidence>
<keyword evidence="3 6" id="KW-0812">Transmembrane</keyword>
<proteinExistence type="predicted"/>
<sequence length="533" mass="59867">MVKDLWARPWARDIAIFMAYGLLSFVFRELSVREWEILAGLRLAALLLCPYRYWPALVLGESFYYVYLAVDCASKWGVMWSLCVAPPPIVYVIPFVYWAKEKWSPVERQTVHAGRLLSCALIVSFVLMLRSMGLLSIMRLPAGFVVDYPTLATEYTLGSYLGILTVTPLALSVHQMMEGMSWRQLCSRVAGSRLLFESTCMVVPLLVFMFWVATIASPETQVRQIIQIAMFLPVLWLALRHGWQGAAVGGALASCVVMMLTPVHHDYDTFRAEAIVAFAISTMLLMGGRIAALDRSASKERTDFQMALALAQRNVYVGEMQLRMTSQALEQVREAVQAGFSLMMGRLRLLQPAVDERGYQRQISFAQDQLFRLADGLYPLALRERGLPNALREGTLARTLGEGGVKYECELQGPVSELSNALRMTIYRVIWEAVTHGCSKKDISAVRIRIRGLERGSRRGVFVSVYFFVDVAGSKFILWDEMLSNLIRASSGFSLQVIQDRAAVFEGYVKNRAFSSARVMGVYMLDPRESGGE</sequence>
<dbReference type="RefSeq" id="WP_204633071.1">
    <property type="nucleotide sequence ID" value="NZ_BSOC01000001.1"/>
</dbReference>
<evidence type="ECO:0000256" key="2">
    <source>
        <dbReference type="ARBA" id="ARBA00022475"/>
    </source>
</evidence>
<accession>A0ABS2KK17</accession>
<protein>
    <submittedName>
        <fullName evidence="8">MASE1 domain-containing protein</fullName>
    </submittedName>
</protein>
<feature type="transmembrane region" description="Helical" evidence="6">
    <location>
        <begin position="270"/>
        <end position="292"/>
    </location>
</feature>
<keyword evidence="2" id="KW-1003">Cell membrane</keyword>
<evidence type="ECO:0000256" key="6">
    <source>
        <dbReference type="SAM" id="Phobius"/>
    </source>
</evidence>
<feature type="transmembrane region" description="Helical" evidence="6">
    <location>
        <begin position="119"/>
        <end position="137"/>
    </location>
</feature>
<evidence type="ECO:0000256" key="3">
    <source>
        <dbReference type="ARBA" id="ARBA00022692"/>
    </source>
</evidence>
<keyword evidence="9" id="KW-1185">Reference proteome</keyword>
<feature type="domain" description="MASE1" evidence="7">
    <location>
        <begin position="35"/>
        <end position="261"/>
    </location>
</feature>
<feature type="transmembrane region" description="Helical" evidence="6">
    <location>
        <begin position="43"/>
        <end position="66"/>
    </location>
</feature>
<comment type="caution">
    <text evidence="8">The sequence shown here is derived from an EMBL/GenBank/DDBJ whole genome shotgun (WGS) entry which is preliminary data.</text>
</comment>